<dbReference type="PRINTS" id="PR00038">
    <property type="entry name" value="HTHLUXR"/>
</dbReference>
<dbReference type="EMBL" id="GG657754">
    <property type="protein sequence ID" value="EFL21217.1"/>
    <property type="molecule type" value="Genomic_DNA"/>
</dbReference>
<sequence length="352" mass="38789">MANGCGRSGMQTTDLALALYQELRVRGASSLQDIASEMNLSDEDTGRCRDELLSLGLVVPTGPTHDNRLDLDAGKASEAESDAVTVIAPEIALLRLLDRERSRLRNHLDQADRAHRTLKTLAGNFLRADTLTRDAGVEVEILHDYRRIQQVLEDITDTVQRSLSSMHPVVGGREIFARALSRDRRQIENGVQVRSVFSQRLVSLPDEAQHLHAKAELGVQVRISPVVPMNMIIADEQFALLPVNPENPPAGAILARGSALVRSYQALFEHSWHMAIPFGDQLRPDQGGDGLTEQQRAALRMLASGMKDEKVARNLGVSLRTVSRMISDLMQELDASSRFEAGVRATRLGLLN</sequence>
<feature type="domain" description="HTH luxR-type" evidence="1">
    <location>
        <begin position="284"/>
        <end position="349"/>
    </location>
</feature>
<proteinExistence type="predicted"/>
<dbReference type="STRING" id="457427.SSOG_00929"/>
<dbReference type="InterPro" id="IPR016032">
    <property type="entry name" value="Sig_transdc_resp-reg_C-effctor"/>
</dbReference>
<dbReference type="InterPro" id="IPR051797">
    <property type="entry name" value="TrmB-like"/>
</dbReference>
<dbReference type="GO" id="GO:0003677">
    <property type="term" value="F:DNA binding"/>
    <property type="evidence" value="ECO:0007669"/>
    <property type="project" value="InterPro"/>
</dbReference>
<keyword evidence="3" id="KW-1185">Reference proteome</keyword>
<dbReference type="GO" id="GO:0006355">
    <property type="term" value="P:regulation of DNA-templated transcription"/>
    <property type="evidence" value="ECO:0007669"/>
    <property type="project" value="InterPro"/>
</dbReference>
<evidence type="ECO:0000313" key="2">
    <source>
        <dbReference type="EMBL" id="EFL21217.1"/>
    </source>
</evidence>
<dbReference type="Proteomes" id="UP000003963">
    <property type="component" value="Unassembled WGS sequence"/>
</dbReference>
<dbReference type="PANTHER" id="PTHR34293">
    <property type="entry name" value="HTH-TYPE TRANSCRIPTIONAL REGULATOR TRMBL2"/>
    <property type="match status" value="1"/>
</dbReference>
<dbReference type="Gene3D" id="1.10.10.10">
    <property type="entry name" value="Winged helix-like DNA-binding domain superfamily/Winged helix DNA-binding domain"/>
    <property type="match status" value="1"/>
</dbReference>
<dbReference type="CDD" id="cd06170">
    <property type="entry name" value="LuxR_C_like"/>
    <property type="match status" value="1"/>
</dbReference>
<protein>
    <submittedName>
        <fullName evidence="2">Putative regulatory protein</fullName>
    </submittedName>
</protein>
<organism evidence="2 3">
    <name type="scientific">Streptomyces himastatinicus ATCC 53653</name>
    <dbReference type="NCBI Taxonomy" id="457427"/>
    <lineage>
        <taxon>Bacteria</taxon>
        <taxon>Bacillati</taxon>
        <taxon>Actinomycetota</taxon>
        <taxon>Actinomycetes</taxon>
        <taxon>Kitasatosporales</taxon>
        <taxon>Streptomycetaceae</taxon>
        <taxon>Streptomyces</taxon>
        <taxon>Streptomyces violaceusniger group</taxon>
    </lineage>
</organism>
<dbReference type="InterPro" id="IPR000792">
    <property type="entry name" value="Tscrpt_reg_LuxR_C"/>
</dbReference>
<dbReference type="SUPFAM" id="SSF46894">
    <property type="entry name" value="C-terminal effector domain of the bipartite response regulators"/>
    <property type="match status" value="1"/>
</dbReference>
<dbReference type="InterPro" id="IPR036388">
    <property type="entry name" value="WH-like_DNA-bd_sf"/>
</dbReference>
<name>D9WFY1_9ACTN</name>
<accession>D9WFY1</accession>
<dbReference type="PROSITE" id="PS50043">
    <property type="entry name" value="HTH_LUXR_2"/>
    <property type="match status" value="1"/>
</dbReference>
<evidence type="ECO:0000259" key="1">
    <source>
        <dbReference type="PROSITE" id="PS50043"/>
    </source>
</evidence>
<gene>
    <name evidence="2" type="ORF">SSOG_00929</name>
</gene>
<dbReference type="PANTHER" id="PTHR34293:SF1">
    <property type="entry name" value="HTH-TYPE TRANSCRIPTIONAL REGULATOR TRMBL2"/>
    <property type="match status" value="1"/>
</dbReference>
<dbReference type="SMART" id="SM00421">
    <property type="entry name" value="HTH_LUXR"/>
    <property type="match status" value="1"/>
</dbReference>
<dbReference type="HOGENOM" id="CLU_056943_2_0_11"/>
<reference evidence="2 3" key="1">
    <citation type="submission" date="2009-02" db="EMBL/GenBank/DDBJ databases">
        <title>Annotation of Streptomyces hygroscopicus strain ATCC 53653.</title>
        <authorList>
            <consortium name="The Broad Institute Genome Sequencing Platform"/>
            <consortium name="Broad Institute Microbial Sequencing Center"/>
            <person name="Fischbach M."/>
            <person name="Godfrey P."/>
            <person name="Ward D."/>
            <person name="Young S."/>
            <person name="Zeng Q."/>
            <person name="Koehrsen M."/>
            <person name="Alvarado L."/>
            <person name="Berlin A.M."/>
            <person name="Bochicchio J."/>
            <person name="Borenstein D."/>
            <person name="Chapman S.B."/>
            <person name="Chen Z."/>
            <person name="Engels R."/>
            <person name="Freedman E."/>
            <person name="Gellesch M."/>
            <person name="Goldberg J."/>
            <person name="Griggs A."/>
            <person name="Gujja S."/>
            <person name="Heilman E.R."/>
            <person name="Heiman D.I."/>
            <person name="Hepburn T.A."/>
            <person name="Howarth C."/>
            <person name="Jen D."/>
            <person name="Larson L."/>
            <person name="Lewis B."/>
            <person name="Mehta T."/>
            <person name="Park D."/>
            <person name="Pearson M."/>
            <person name="Richards J."/>
            <person name="Roberts A."/>
            <person name="Saif S."/>
            <person name="Shea T.D."/>
            <person name="Shenoy N."/>
            <person name="Sisk P."/>
            <person name="Stolte C."/>
            <person name="Sykes S.N."/>
            <person name="Thomson T."/>
            <person name="Walk T."/>
            <person name="White J."/>
            <person name="Yandava C."/>
            <person name="Straight P."/>
            <person name="Clardy J."/>
            <person name="Hung D."/>
            <person name="Kolter R."/>
            <person name="Mekalanos J."/>
            <person name="Walker S."/>
            <person name="Walsh C.T."/>
            <person name="Wieland-Brown L.C."/>
            <person name="Haas B."/>
            <person name="Nusbaum C."/>
            <person name="Birren B."/>
        </authorList>
    </citation>
    <scope>NUCLEOTIDE SEQUENCE [LARGE SCALE GENOMIC DNA]</scope>
    <source>
        <strain evidence="2 3">ATCC 53653</strain>
    </source>
</reference>
<dbReference type="AlphaFoldDB" id="D9WFY1"/>
<dbReference type="Pfam" id="PF00196">
    <property type="entry name" value="GerE"/>
    <property type="match status" value="1"/>
</dbReference>
<evidence type="ECO:0000313" key="3">
    <source>
        <dbReference type="Proteomes" id="UP000003963"/>
    </source>
</evidence>